<dbReference type="PROSITE" id="PS50021">
    <property type="entry name" value="CH"/>
    <property type="match status" value="1"/>
</dbReference>
<evidence type="ECO:0000256" key="2">
    <source>
        <dbReference type="ARBA" id="ARBA00022490"/>
    </source>
</evidence>
<protein>
    <submittedName>
        <fullName evidence="8">Growth arrest specific 2</fullName>
    </submittedName>
</protein>
<dbReference type="GO" id="GO:0008093">
    <property type="term" value="F:cytoskeletal anchor activity"/>
    <property type="evidence" value="ECO:0007669"/>
    <property type="project" value="TreeGrafter"/>
</dbReference>
<dbReference type="Gene3D" id="1.10.418.10">
    <property type="entry name" value="Calponin-like domain"/>
    <property type="match status" value="1"/>
</dbReference>
<evidence type="ECO:0000313" key="8">
    <source>
        <dbReference type="Ensembl" id="ENSHHUP00000048347.1"/>
    </source>
</evidence>
<dbReference type="Pfam" id="PF02187">
    <property type="entry name" value="GAS2"/>
    <property type="match status" value="1"/>
</dbReference>
<dbReference type="Pfam" id="PF00307">
    <property type="entry name" value="CH"/>
    <property type="match status" value="1"/>
</dbReference>
<dbReference type="STRING" id="62062.ENSHHUP00000048347"/>
<reference evidence="9" key="1">
    <citation type="submission" date="2018-06" db="EMBL/GenBank/DDBJ databases">
        <title>Genome assembly of Danube salmon.</title>
        <authorList>
            <person name="Macqueen D.J."/>
            <person name="Gundappa M.K."/>
        </authorList>
    </citation>
    <scope>NUCLEOTIDE SEQUENCE [LARGE SCALE GENOMIC DNA]</scope>
</reference>
<dbReference type="InterPro" id="IPR036872">
    <property type="entry name" value="CH_dom_sf"/>
</dbReference>
<feature type="domain" description="Calponin-homology (CH)" evidence="6">
    <location>
        <begin position="56"/>
        <end position="172"/>
    </location>
</feature>
<dbReference type="AlphaFoldDB" id="A0A4W5NBU4"/>
<evidence type="ECO:0000256" key="4">
    <source>
        <dbReference type="ARBA" id="ARBA00038441"/>
    </source>
</evidence>
<evidence type="ECO:0000256" key="5">
    <source>
        <dbReference type="SAM" id="MobiDB-lite"/>
    </source>
</evidence>
<dbReference type="PANTHER" id="PTHR46756">
    <property type="entry name" value="TRANSGELIN"/>
    <property type="match status" value="1"/>
</dbReference>
<evidence type="ECO:0000259" key="7">
    <source>
        <dbReference type="PROSITE" id="PS51460"/>
    </source>
</evidence>
<dbReference type="GO" id="GO:0051015">
    <property type="term" value="F:actin filament binding"/>
    <property type="evidence" value="ECO:0007669"/>
    <property type="project" value="TreeGrafter"/>
</dbReference>
<dbReference type="SMART" id="SM00243">
    <property type="entry name" value="GAS2"/>
    <property type="match status" value="1"/>
</dbReference>
<evidence type="ECO:0000313" key="9">
    <source>
        <dbReference type="Proteomes" id="UP000314982"/>
    </source>
</evidence>
<feature type="domain" description="GAR" evidence="7">
    <location>
        <begin position="219"/>
        <end position="292"/>
    </location>
</feature>
<dbReference type="Gene3D" id="3.30.920.20">
    <property type="entry name" value="Gas2-like domain"/>
    <property type="match status" value="1"/>
</dbReference>
<dbReference type="SUPFAM" id="SSF47576">
    <property type="entry name" value="Calponin-homology domain, CH-domain"/>
    <property type="match status" value="1"/>
</dbReference>
<dbReference type="GeneTree" id="ENSGT00940000155755"/>
<dbReference type="InterPro" id="IPR036534">
    <property type="entry name" value="GAR_dom_sf"/>
</dbReference>
<dbReference type="GO" id="GO:0008017">
    <property type="term" value="F:microtubule binding"/>
    <property type="evidence" value="ECO:0007669"/>
    <property type="project" value="InterPro"/>
</dbReference>
<comment type="similarity">
    <text evidence="4">Belongs to the GAS2 family.</text>
</comment>
<dbReference type="InterPro" id="IPR003108">
    <property type="entry name" value="GAR_dom"/>
</dbReference>
<dbReference type="Ensembl" id="ENSHHUT00000050102.1">
    <property type="protein sequence ID" value="ENSHHUP00000048347.1"/>
    <property type="gene ID" value="ENSHHUG00000029311.1"/>
</dbReference>
<dbReference type="PANTHER" id="PTHR46756:SF10">
    <property type="entry name" value="GROWTH ARREST-SPECIFIC 2B"/>
    <property type="match status" value="1"/>
</dbReference>
<sequence length="333" mass="37519">MNSPVETEDDQCSPIHLTGLGICCPLSPNHHHDGPGLESPQQYTKWLPSRHEASLLPMREDLALWLNMFLGRVTFTCLMDRLDNGVLLCQLAEELQERMIQGSNGKNLPKVIHWRADATSGSFFARDNTANFLYWCRKIGVDETYLFESEGLVLHKQPREVCLCLMELGRIAARYGVEPPGLVELEREIEREEGGSLTPLSPLPMARRPSKSSAKKTPSTCNLLDDIVRNIIEDPPCSCPTKFPVEKHPKGRYRVGEKVLYVRMLNERHVMVRIGGGWKTLGCYLLKHDPCRSPPVTPVRTCRAEGKSPNMKDLSPLSSDSYMVVGAHYRAKK</sequence>
<reference evidence="8" key="3">
    <citation type="submission" date="2025-09" db="UniProtKB">
        <authorList>
            <consortium name="Ensembl"/>
        </authorList>
    </citation>
    <scope>IDENTIFICATION</scope>
</reference>
<dbReference type="Proteomes" id="UP000314982">
    <property type="component" value="Unassembled WGS sequence"/>
</dbReference>
<accession>A0A4W5NBU4</accession>
<proteinExistence type="inferred from homology"/>
<dbReference type="GO" id="GO:0051764">
    <property type="term" value="P:actin crosslink formation"/>
    <property type="evidence" value="ECO:0007669"/>
    <property type="project" value="TreeGrafter"/>
</dbReference>
<comment type="subcellular location">
    <subcellularLocation>
        <location evidence="1">Cytoplasm</location>
        <location evidence="1">Cytoskeleton</location>
    </subcellularLocation>
</comment>
<feature type="region of interest" description="Disordered" evidence="5">
    <location>
        <begin position="193"/>
        <end position="218"/>
    </location>
</feature>
<dbReference type="SMART" id="SM00033">
    <property type="entry name" value="CH"/>
    <property type="match status" value="1"/>
</dbReference>
<reference evidence="8" key="2">
    <citation type="submission" date="2025-08" db="UniProtKB">
        <authorList>
            <consortium name="Ensembl"/>
        </authorList>
    </citation>
    <scope>IDENTIFICATION</scope>
</reference>
<evidence type="ECO:0000259" key="6">
    <source>
        <dbReference type="PROSITE" id="PS50021"/>
    </source>
</evidence>
<keyword evidence="9" id="KW-1185">Reference proteome</keyword>
<keyword evidence="2" id="KW-0963">Cytoplasm</keyword>
<dbReference type="PROSITE" id="PS51460">
    <property type="entry name" value="GAR"/>
    <property type="match status" value="1"/>
</dbReference>
<keyword evidence="3" id="KW-0206">Cytoskeleton</keyword>
<evidence type="ECO:0000256" key="1">
    <source>
        <dbReference type="ARBA" id="ARBA00004245"/>
    </source>
</evidence>
<dbReference type="SUPFAM" id="SSF143575">
    <property type="entry name" value="GAS2 domain-like"/>
    <property type="match status" value="1"/>
</dbReference>
<evidence type="ECO:0000256" key="3">
    <source>
        <dbReference type="ARBA" id="ARBA00023212"/>
    </source>
</evidence>
<name>A0A4W5NBU4_9TELE</name>
<dbReference type="GO" id="GO:0005884">
    <property type="term" value="C:actin filament"/>
    <property type="evidence" value="ECO:0007669"/>
    <property type="project" value="TreeGrafter"/>
</dbReference>
<dbReference type="InterPro" id="IPR001715">
    <property type="entry name" value="CH_dom"/>
</dbReference>
<organism evidence="8 9">
    <name type="scientific">Hucho hucho</name>
    <name type="common">huchen</name>
    <dbReference type="NCBI Taxonomy" id="62062"/>
    <lineage>
        <taxon>Eukaryota</taxon>
        <taxon>Metazoa</taxon>
        <taxon>Chordata</taxon>
        <taxon>Craniata</taxon>
        <taxon>Vertebrata</taxon>
        <taxon>Euteleostomi</taxon>
        <taxon>Actinopterygii</taxon>
        <taxon>Neopterygii</taxon>
        <taxon>Teleostei</taxon>
        <taxon>Protacanthopterygii</taxon>
        <taxon>Salmoniformes</taxon>
        <taxon>Salmonidae</taxon>
        <taxon>Salmoninae</taxon>
        <taxon>Hucho</taxon>
    </lineage>
</organism>